<dbReference type="AlphaFoldDB" id="A0A5N6JQ70"/>
<accession>A0A5N6JQ70</accession>
<proteinExistence type="predicted"/>
<reference evidence="2 3" key="1">
    <citation type="submission" date="2019-06" db="EMBL/GenBank/DDBJ databases">
        <title>Genome Sequence of the Brown Rot Fungal Pathogen Monilinia laxa.</title>
        <authorList>
            <person name="De Miccolis Angelini R.M."/>
            <person name="Landi L."/>
            <person name="Abate D."/>
            <person name="Pollastro S."/>
            <person name="Romanazzi G."/>
            <person name="Faretra F."/>
        </authorList>
    </citation>
    <scope>NUCLEOTIDE SEQUENCE [LARGE SCALE GENOMIC DNA]</scope>
    <source>
        <strain evidence="2 3">Mlax316</strain>
    </source>
</reference>
<organism evidence="2 3">
    <name type="scientific">Monilinia laxa</name>
    <name type="common">Brown rot fungus</name>
    <name type="synonym">Sclerotinia laxa</name>
    <dbReference type="NCBI Taxonomy" id="61186"/>
    <lineage>
        <taxon>Eukaryota</taxon>
        <taxon>Fungi</taxon>
        <taxon>Dikarya</taxon>
        <taxon>Ascomycota</taxon>
        <taxon>Pezizomycotina</taxon>
        <taxon>Leotiomycetes</taxon>
        <taxon>Helotiales</taxon>
        <taxon>Sclerotiniaceae</taxon>
        <taxon>Monilinia</taxon>
    </lineage>
</organism>
<protein>
    <submittedName>
        <fullName evidence="2">Uncharacterized protein</fullName>
    </submittedName>
</protein>
<feature type="region of interest" description="Disordered" evidence="1">
    <location>
        <begin position="361"/>
        <end position="386"/>
    </location>
</feature>
<gene>
    <name evidence="2" type="ORF">EYC80_010914</name>
</gene>
<dbReference type="Proteomes" id="UP000326757">
    <property type="component" value="Unassembled WGS sequence"/>
</dbReference>
<evidence type="ECO:0000313" key="3">
    <source>
        <dbReference type="Proteomes" id="UP000326757"/>
    </source>
</evidence>
<evidence type="ECO:0000313" key="2">
    <source>
        <dbReference type="EMBL" id="KAB8290484.1"/>
    </source>
</evidence>
<name>A0A5N6JQ70_MONLA</name>
<dbReference type="OrthoDB" id="3527612at2759"/>
<comment type="caution">
    <text evidence="2">The sequence shown here is derived from an EMBL/GenBank/DDBJ whole genome shotgun (WGS) entry which is preliminary data.</text>
</comment>
<dbReference type="EMBL" id="VIGI01000017">
    <property type="protein sequence ID" value="KAB8290484.1"/>
    <property type="molecule type" value="Genomic_DNA"/>
</dbReference>
<feature type="compositionally biased region" description="Polar residues" evidence="1">
    <location>
        <begin position="361"/>
        <end position="382"/>
    </location>
</feature>
<sequence length="585" mass="66918">MSHGVYASGRERRNSFWYVSESGDEDLTNSCSVFSADIKAQQDEVTEDEVDLSEDAEMQESYGVLRNMIDVEKEINEYASVSLSDLMMGYEDKDGKGHNRPLSRFRNKAHSLNSMTLTGVTRNMILGLYELIQFKVRDDVSESMVFEQLDPKTFSFNNPSRIWKDASESLSGSQFKYAKGSRTYVFVAALKFFITKLFNSSDGLTPDTFCALNRLLASTNKERGTRKSSHSKWYTILSAECHCEEETHSWLIQFIDRINSYNEINKLDPIYEISRLYLAFVERNYFGKYSRDIGMILIQSLALKWMHYVSIPFDEKEKEFQNVMMMPSNTAAPRLALFLEKSLSRNIERILSRLSGASFQVEDSNTTPTTEDTESPVTADSQDTNDRISSDSYISIINTGLLLEGVSSSLESTMELQRPHFEDSLAERKETIPVRSSAFQFQISTLKCCKTPKYRRDPPPTRKNSCETYYTNYSQADGYHDYKWNLVDKDLFNSPRLVPIMRKLSSGADIIKSDPMECLPEVKASWKDGDDYLDSQLESHRSTQDLLRSAKCNPSAFFLDEDKATISRFSPMLLKIMRDCSLSSS</sequence>
<keyword evidence="3" id="KW-1185">Reference proteome</keyword>
<evidence type="ECO:0000256" key="1">
    <source>
        <dbReference type="SAM" id="MobiDB-lite"/>
    </source>
</evidence>